<name>A0A2N9EZ28_FAGSY</name>
<dbReference type="EMBL" id="OIVN01000680">
    <property type="protein sequence ID" value="SPC83997.1"/>
    <property type="molecule type" value="Genomic_DNA"/>
</dbReference>
<sequence length="88" mass="10137">MQRLKLWLSDWGFSRKAGAEVEAKVARCLFGRTLVLREPQSRCEGKALPRKVLIPSSIFRVCMCCRKVSRQDSGVIWDMIPHCLMWGI</sequence>
<reference evidence="1" key="1">
    <citation type="submission" date="2018-02" db="EMBL/GenBank/DDBJ databases">
        <authorList>
            <person name="Cohen D.B."/>
            <person name="Kent A.D."/>
        </authorList>
    </citation>
    <scope>NUCLEOTIDE SEQUENCE</scope>
</reference>
<protein>
    <submittedName>
        <fullName evidence="1">Uncharacterized protein</fullName>
    </submittedName>
</protein>
<evidence type="ECO:0000313" key="1">
    <source>
        <dbReference type="EMBL" id="SPC83997.1"/>
    </source>
</evidence>
<proteinExistence type="predicted"/>
<accession>A0A2N9EZ28</accession>
<dbReference type="AlphaFoldDB" id="A0A2N9EZ28"/>
<organism evidence="1">
    <name type="scientific">Fagus sylvatica</name>
    <name type="common">Beechnut</name>
    <dbReference type="NCBI Taxonomy" id="28930"/>
    <lineage>
        <taxon>Eukaryota</taxon>
        <taxon>Viridiplantae</taxon>
        <taxon>Streptophyta</taxon>
        <taxon>Embryophyta</taxon>
        <taxon>Tracheophyta</taxon>
        <taxon>Spermatophyta</taxon>
        <taxon>Magnoliopsida</taxon>
        <taxon>eudicotyledons</taxon>
        <taxon>Gunneridae</taxon>
        <taxon>Pentapetalae</taxon>
        <taxon>rosids</taxon>
        <taxon>fabids</taxon>
        <taxon>Fagales</taxon>
        <taxon>Fagaceae</taxon>
        <taxon>Fagus</taxon>
    </lineage>
</organism>
<gene>
    <name evidence="1" type="ORF">FSB_LOCUS11879</name>
</gene>